<dbReference type="RefSeq" id="WP_115981971.1">
    <property type="nucleotide sequence ID" value="NZ_JAVDQS010000001.1"/>
</dbReference>
<evidence type="ECO:0000313" key="1">
    <source>
        <dbReference type="EMBL" id="MDR6403619.1"/>
    </source>
</evidence>
<dbReference type="EMBL" id="JAVDQS010000001">
    <property type="protein sequence ID" value="MDR6403619.1"/>
    <property type="molecule type" value="Genomic_DNA"/>
</dbReference>
<gene>
    <name evidence="1" type="ORF">J2781_000523</name>
</gene>
<dbReference type="Pfam" id="PF13650">
    <property type="entry name" value="Asp_protease_2"/>
    <property type="match status" value="1"/>
</dbReference>
<dbReference type="Gene3D" id="2.30.42.10">
    <property type="match status" value="1"/>
</dbReference>
<proteinExistence type="predicted"/>
<accession>A0ABU1LA78</accession>
<dbReference type="InterPro" id="IPR021109">
    <property type="entry name" value="Peptidase_aspartic_dom_sf"/>
</dbReference>
<protein>
    <recommendedName>
        <fullName evidence="3">Aspartyl protease</fullName>
    </recommendedName>
</protein>
<evidence type="ECO:0000313" key="2">
    <source>
        <dbReference type="Proteomes" id="UP001184853"/>
    </source>
</evidence>
<keyword evidence="2" id="KW-1185">Reference proteome</keyword>
<dbReference type="Proteomes" id="UP001184853">
    <property type="component" value="Unassembled WGS sequence"/>
</dbReference>
<sequence length="394" mass="45115">MNIKYKELIFFLIVFGVINSYAQQIKLSFELSKDKKAIFIKLPMENQKDSLLFFFDTGAGTTLLDKKIAEKYNLKANYQTEVTGAGGKKLYDIMTNQKIFFDRNQFIDSTNIVLDDLSRLNTSYEKKFDGIIGAAILTNYLTKIDFETQTMNLYKPDDLIDYDSYEKIPFELFSGIPKVRITFELKNNEKFSGDVLFDSGARLTLLVNTPYKEKNDLLNKIGKKVSYSSRNLSNNTNYSKGLIKSIQLGNTTIKNKNLGISLSSDKQGVSSLDNLLGILGSEIINRFNFILDYKNKNLYLKPNDLFNKDFEPLAKALSFEYTEDRSNIIISNVMENSDAHTKGLEEGLKIVSINNIVSKDIYTYDQLLQRKNSVILKYVDHDNQIRSVKIKLKN</sequence>
<organism evidence="1 2">
    <name type="scientific">Chryseobacterium geocarposphaerae</name>
    <dbReference type="NCBI Taxonomy" id="1416776"/>
    <lineage>
        <taxon>Bacteria</taxon>
        <taxon>Pseudomonadati</taxon>
        <taxon>Bacteroidota</taxon>
        <taxon>Flavobacteriia</taxon>
        <taxon>Flavobacteriales</taxon>
        <taxon>Weeksellaceae</taxon>
        <taxon>Chryseobacterium group</taxon>
        <taxon>Chryseobacterium</taxon>
    </lineage>
</organism>
<comment type="caution">
    <text evidence="1">The sequence shown here is derived from an EMBL/GenBank/DDBJ whole genome shotgun (WGS) entry which is preliminary data.</text>
</comment>
<reference evidence="1 2" key="1">
    <citation type="submission" date="2023-07" db="EMBL/GenBank/DDBJ databases">
        <title>Sorghum-associated microbial communities from plants grown in Nebraska, USA.</title>
        <authorList>
            <person name="Schachtman D."/>
        </authorList>
    </citation>
    <scope>NUCLEOTIDE SEQUENCE [LARGE SCALE GENOMIC DNA]</scope>
    <source>
        <strain evidence="1 2">DS1709</strain>
    </source>
</reference>
<dbReference type="SUPFAM" id="SSF50630">
    <property type="entry name" value="Acid proteases"/>
    <property type="match status" value="1"/>
</dbReference>
<dbReference type="SUPFAM" id="SSF50156">
    <property type="entry name" value="PDZ domain-like"/>
    <property type="match status" value="1"/>
</dbReference>
<dbReference type="InterPro" id="IPR036034">
    <property type="entry name" value="PDZ_sf"/>
</dbReference>
<dbReference type="Gene3D" id="2.40.70.10">
    <property type="entry name" value="Acid Proteases"/>
    <property type="match status" value="2"/>
</dbReference>
<evidence type="ECO:0008006" key="3">
    <source>
        <dbReference type="Google" id="ProtNLM"/>
    </source>
</evidence>
<name>A0ABU1LA78_9FLAO</name>